<keyword evidence="3" id="KW-0804">Transcription</keyword>
<dbReference type="KEGG" id="mdx:BTO20_00375"/>
<organism evidence="5 6">
    <name type="scientific">Mycobacterium dioxanotrophicus</name>
    <dbReference type="NCBI Taxonomy" id="482462"/>
    <lineage>
        <taxon>Bacteria</taxon>
        <taxon>Bacillati</taxon>
        <taxon>Actinomycetota</taxon>
        <taxon>Actinomycetes</taxon>
        <taxon>Mycobacteriales</taxon>
        <taxon>Mycobacteriaceae</taxon>
        <taxon>Mycobacterium</taxon>
    </lineage>
</organism>
<dbReference type="InterPro" id="IPR019887">
    <property type="entry name" value="Tscrpt_reg_AsnC/Lrp_C"/>
</dbReference>
<keyword evidence="6" id="KW-1185">Reference proteome</keyword>
<evidence type="ECO:0000256" key="1">
    <source>
        <dbReference type="ARBA" id="ARBA00023015"/>
    </source>
</evidence>
<keyword evidence="1" id="KW-0805">Transcription regulation</keyword>
<dbReference type="AlphaFoldDB" id="A0A1Y0BWK0"/>
<reference evidence="5 6" key="1">
    <citation type="submission" date="2017-04" db="EMBL/GenBank/DDBJ databases">
        <title>Whole Genome Sequence of 1,4-Dioxane Degrading Bacterium Mycobacterium dioxanotrophicus PH-06.</title>
        <authorList>
            <person name="He Y."/>
        </authorList>
    </citation>
    <scope>NUCLEOTIDE SEQUENCE [LARGE SCALE GENOMIC DNA]</scope>
    <source>
        <strain evidence="5 6">PH-06</strain>
    </source>
</reference>
<dbReference type="Pfam" id="PF01037">
    <property type="entry name" value="AsnC_trans_reg"/>
    <property type="match status" value="1"/>
</dbReference>
<accession>A0A1Y0BWK0</accession>
<dbReference type="InterPro" id="IPR000485">
    <property type="entry name" value="AsnC-type_HTH_dom"/>
</dbReference>
<evidence type="ECO:0000313" key="6">
    <source>
        <dbReference type="Proteomes" id="UP000195331"/>
    </source>
</evidence>
<evidence type="ECO:0000313" key="5">
    <source>
        <dbReference type="EMBL" id="ART67280.1"/>
    </source>
</evidence>
<dbReference type="RefSeq" id="WP_087072436.1">
    <property type="nucleotide sequence ID" value="NZ_CP020809.1"/>
</dbReference>
<dbReference type="InterPro" id="IPR036388">
    <property type="entry name" value="WH-like_DNA-bd_sf"/>
</dbReference>
<dbReference type="EMBL" id="CP020809">
    <property type="protein sequence ID" value="ART67280.1"/>
    <property type="molecule type" value="Genomic_DNA"/>
</dbReference>
<protein>
    <submittedName>
        <fullName evidence="5">AsnC family transcriptional regulator</fullName>
    </submittedName>
</protein>
<dbReference type="CDD" id="cd00090">
    <property type="entry name" value="HTH_ARSR"/>
    <property type="match status" value="1"/>
</dbReference>
<evidence type="ECO:0000259" key="4">
    <source>
        <dbReference type="PROSITE" id="PS50956"/>
    </source>
</evidence>
<dbReference type="Gene3D" id="1.10.10.10">
    <property type="entry name" value="Winged helix-like DNA-binding domain superfamily/Winged helix DNA-binding domain"/>
    <property type="match status" value="1"/>
</dbReference>
<dbReference type="InterPro" id="IPR011008">
    <property type="entry name" value="Dimeric_a/b-barrel"/>
</dbReference>
<dbReference type="SMART" id="SM00344">
    <property type="entry name" value="HTH_ASNC"/>
    <property type="match status" value="1"/>
</dbReference>
<dbReference type="InterPro" id="IPR036390">
    <property type="entry name" value="WH_DNA-bd_sf"/>
</dbReference>
<dbReference type="PROSITE" id="PS50956">
    <property type="entry name" value="HTH_ASNC_2"/>
    <property type="match status" value="1"/>
</dbReference>
<name>A0A1Y0BWK0_9MYCO</name>
<dbReference type="PROSITE" id="PS00519">
    <property type="entry name" value="HTH_ASNC_1"/>
    <property type="match status" value="1"/>
</dbReference>
<dbReference type="PANTHER" id="PTHR30154:SF34">
    <property type="entry name" value="TRANSCRIPTIONAL REGULATOR AZLB"/>
    <property type="match status" value="1"/>
</dbReference>
<dbReference type="Proteomes" id="UP000195331">
    <property type="component" value="Chromosome"/>
</dbReference>
<dbReference type="InterPro" id="IPR019885">
    <property type="entry name" value="Tscrpt_reg_HTH_AsnC-type_CS"/>
</dbReference>
<dbReference type="PRINTS" id="PR00033">
    <property type="entry name" value="HTHASNC"/>
</dbReference>
<feature type="domain" description="HTH asnC-type" evidence="4">
    <location>
        <begin position="1"/>
        <end position="62"/>
    </location>
</feature>
<dbReference type="GO" id="GO:0043565">
    <property type="term" value="F:sequence-specific DNA binding"/>
    <property type="evidence" value="ECO:0007669"/>
    <property type="project" value="InterPro"/>
</dbReference>
<dbReference type="Gene3D" id="3.30.70.920">
    <property type="match status" value="1"/>
</dbReference>
<dbReference type="OrthoDB" id="5243753at2"/>
<evidence type="ECO:0000256" key="3">
    <source>
        <dbReference type="ARBA" id="ARBA00023163"/>
    </source>
</evidence>
<dbReference type="PANTHER" id="PTHR30154">
    <property type="entry name" value="LEUCINE-RESPONSIVE REGULATORY PROTEIN"/>
    <property type="match status" value="1"/>
</dbReference>
<dbReference type="GO" id="GO:0043200">
    <property type="term" value="P:response to amino acid"/>
    <property type="evidence" value="ECO:0007669"/>
    <property type="project" value="TreeGrafter"/>
</dbReference>
<evidence type="ECO:0000256" key="2">
    <source>
        <dbReference type="ARBA" id="ARBA00023125"/>
    </source>
</evidence>
<sequence length="156" mass="17543">MDDLDQAIVRELQQNGRITNQELADRVGLTASPCLRRVKQLETAGVITGYTAVVDPRALGMSITAFVRIRLDRHSQDAVDAFESAIRLIENVLECFVVTGESDYLLRIVVTNLEQYERVIRTRLQRLPGITSIDSSFTFGQIKQTFVYPPIAQQGM</sequence>
<dbReference type="FunFam" id="1.10.10.10:FF:000186">
    <property type="entry name" value="AsnC family transcriptional regulator"/>
    <property type="match status" value="1"/>
</dbReference>
<dbReference type="SUPFAM" id="SSF54909">
    <property type="entry name" value="Dimeric alpha+beta barrel"/>
    <property type="match status" value="1"/>
</dbReference>
<dbReference type="InterPro" id="IPR019888">
    <property type="entry name" value="Tscrpt_reg_AsnC-like"/>
</dbReference>
<dbReference type="InterPro" id="IPR011991">
    <property type="entry name" value="ArsR-like_HTH"/>
</dbReference>
<dbReference type="GO" id="GO:0005829">
    <property type="term" value="C:cytosol"/>
    <property type="evidence" value="ECO:0007669"/>
    <property type="project" value="TreeGrafter"/>
</dbReference>
<proteinExistence type="predicted"/>
<dbReference type="SUPFAM" id="SSF46785">
    <property type="entry name" value="Winged helix' DNA-binding domain"/>
    <property type="match status" value="1"/>
</dbReference>
<gene>
    <name evidence="5" type="ORF">BTO20_00375</name>
</gene>
<keyword evidence="2" id="KW-0238">DNA-binding</keyword>
<dbReference type="Pfam" id="PF13412">
    <property type="entry name" value="HTH_24"/>
    <property type="match status" value="1"/>
</dbReference>